<feature type="signal peptide" evidence="1">
    <location>
        <begin position="1"/>
        <end position="24"/>
    </location>
</feature>
<comment type="caution">
    <text evidence="2">The sequence shown here is derived from an EMBL/GenBank/DDBJ whole genome shotgun (WGS) entry which is preliminary data.</text>
</comment>
<sequence length="362" mass="38610">MKKCFLTTLGIASAILISTNIVLAQAKKITQGNLVIYRIGDANSSGDINSDKACPIYLDEYKLSVDKADLVQSIALPSDKSGANRRITAIGRDILSGWISLSDNGKYIVVPGYDAPLGETVVNKSSAVVNRVVALVDIDGKVNSETTANNPFSENAYRSAASIDGTDVWMSGGGVAGNGGLFHLTKGTNQGTHIGGMSIRQIRFYAGDLFMGDGARLYRVSAKNSTTPGTKFANITGDPRFKNGTGFIIVNLAGKDQPAKNVAYVMTFQEGIFKYSQVGNKWVFNGEYTDLKDLTGVEAKEENGKAKLYIISSANTRGGDGVLYEIADMSGHNEDINMGASKVLAKSNTGQTFRSLVWAPSN</sequence>
<proteinExistence type="predicted"/>
<accession>A0ABW5KZS4</accession>
<evidence type="ECO:0000313" key="3">
    <source>
        <dbReference type="Proteomes" id="UP001597440"/>
    </source>
</evidence>
<dbReference type="Proteomes" id="UP001597440">
    <property type="component" value="Unassembled WGS sequence"/>
</dbReference>
<keyword evidence="3" id="KW-1185">Reference proteome</keyword>
<dbReference type="RefSeq" id="WP_210355008.1">
    <property type="nucleotide sequence ID" value="NZ_JAEQMU010000003.1"/>
</dbReference>
<name>A0ABW5KZS4_9SPHI</name>
<evidence type="ECO:0000256" key="1">
    <source>
        <dbReference type="SAM" id="SignalP"/>
    </source>
</evidence>
<evidence type="ECO:0000313" key="2">
    <source>
        <dbReference type="EMBL" id="MFD2554426.1"/>
    </source>
</evidence>
<reference evidence="3" key="1">
    <citation type="journal article" date="2019" name="Int. J. Syst. Evol. Microbiol.">
        <title>The Global Catalogue of Microorganisms (GCM) 10K type strain sequencing project: providing services to taxonomists for standard genome sequencing and annotation.</title>
        <authorList>
            <consortium name="The Broad Institute Genomics Platform"/>
            <consortium name="The Broad Institute Genome Sequencing Center for Infectious Disease"/>
            <person name="Wu L."/>
            <person name="Ma J."/>
        </authorList>
    </citation>
    <scope>NUCLEOTIDE SEQUENCE [LARGE SCALE GENOMIC DNA]</scope>
    <source>
        <strain evidence="3">KCTC 52298</strain>
    </source>
</reference>
<gene>
    <name evidence="2" type="ORF">ACFSQW_08485</name>
</gene>
<keyword evidence="1" id="KW-0732">Signal</keyword>
<feature type="chain" id="PRO_5047227307" evidence="1">
    <location>
        <begin position="25"/>
        <end position="362"/>
    </location>
</feature>
<dbReference type="EMBL" id="JBHULD010000009">
    <property type="protein sequence ID" value="MFD2554426.1"/>
    <property type="molecule type" value="Genomic_DNA"/>
</dbReference>
<protein>
    <submittedName>
        <fullName evidence="2">Uncharacterized protein</fullName>
    </submittedName>
</protein>
<organism evidence="2 3">
    <name type="scientific">Sphingobacterium tabacisoli</name>
    <dbReference type="NCBI Taxonomy" id="2044855"/>
    <lineage>
        <taxon>Bacteria</taxon>
        <taxon>Pseudomonadati</taxon>
        <taxon>Bacteroidota</taxon>
        <taxon>Sphingobacteriia</taxon>
        <taxon>Sphingobacteriales</taxon>
        <taxon>Sphingobacteriaceae</taxon>
        <taxon>Sphingobacterium</taxon>
    </lineage>
</organism>